<dbReference type="SMART" id="SM00487">
    <property type="entry name" value="DEXDc"/>
    <property type="match status" value="1"/>
</dbReference>
<evidence type="ECO:0000259" key="4">
    <source>
        <dbReference type="PROSITE" id="PS51192"/>
    </source>
</evidence>
<dbReference type="SUPFAM" id="SSF52540">
    <property type="entry name" value="P-loop containing nucleoside triphosphate hydrolases"/>
    <property type="match status" value="2"/>
</dbReference>
<dbReference type="GO" id="GO:0006281">
    <property type="term" value="P:DNA repair"/>
    <property type="evidence" value="ECO:0007669"/>
    <property type="project" value="TreeGrafter"/>
</dbReference>
<dbReference type="PROSITE" id="PS51192">
    <property type="entry name" value="HELICASE_ATP_BIND_1"/>
    <property type="match status" value="1"/>
</dbReference>
<dbReference type="PANTHER" id="PTHR45626:SF50">
    <property type="entry name" value="TRANSCRIPTION TERMINATION FACTOR 2"/>
    <property type="match status" value="1"/>
</dbReference>
<dbReference type="SMART" id="SM00490">
    <property type="entry name" value="HELICc"/>
    <property type="match status" value="1"/>
</dbReference>
<dbReference type="InterPro" id="IPR038718">
    <property type="entry name" value="SNF2-like_sf"/>
</dbReference>
<dbReference type="GO" id="GO:0005524">
    <property type="term" value="F:ATP binding"/>
    <property type="evidence" value="ECO:0007669"/>
    <property type="project" value="UniProtKB-KW"/>
</dbReference>
<dbReference type="PANTHER" id="PTHR45626">
    <property type="entry name" value="TRANSCRIPTION TERMINATION FACTOR 2-RELATED"/>
    <property type="match status" value="1"/>
</dbReference>
<dbReference type="AlphaFoldDB" id="A0A0N4ZMK8"/>
<dbReference type="InterPro" id="IPR049730">
    <property type="entry name" value="SNF2/RAD54-like_C"/>
</dbReference>
<dbReference type="InterPro" id="IPR050628">
    <property type="entry name" value="SNF2_RAD54_helicase_TF"/>
</dbReference>
<organism evidence="6 7">
    <name type="scientific">Parastrongyloides trichosuri</name>
    <name type="common">Possum-specific nematode worm</name>
    <dbReference type="NCBI Taxonomy" id="131310"/>
    <lineage>
        <taxon>Eukaryota</taxon>
        <taxon>Metazoa</taxon>
        <taxon>Ecdysozoa</taxon>
        <taxon>Nematoda</taxon>
        <taxon>Chromadorea</taxon>
        <taxon>Rhabditida</taxon>
        <taxon>Tylenchina</taxon>
        <taxon>Panagrolaimomorpha</taxon>
        <taxon>Strongyloidoidea</taxon>
        <taxon>Strongyloididae</taxon>
        <taxon>Parastrongyloides</taxon>
    </lineage>
</organism>
<dbReference type="PROSITE" id="PS51194">
    <property type="entry name" value="HELICASE_CTER"/>
    <property type="match status" value="1"/>
</dbReference>
<dbReference type="InterPro" id="IPR027417">
    <property type="entry name" value="P-loop_NTPase"/>
</dbReference>
<dbReference type="Gene3D" id="3.40.50.300">
    <property type="entry name" value="P-loop containing nucleotide triphosphate hydrolases"/>
    <property type="match status" value="1"/>
</dbReference>
<keyword evidence="3" id="KW-0067">ATP-binding</keyword>
<dbReference type="WBParaSite" id="PTRK_0000977700.1">
    <property type="protein sequence ID" value="PTRK_0000977700.1"/>
    <property type="gene ID" value="PTRK_0000977700"/>
</dbReference>
<evidence type="ECO:0000256" key="1">
    <source>
        <dbReference type="ARBA" id="ARBA00022741"/>
    </source>
</evidence>
<dbReference type="InterPro" id="IPR001650">
    <property type="entry name" value="Helicase_C-like"/>
</dbReference>
<dbReference type="GO" id="GO:0016787">
    <property type="term" value="F:hydrolase activity"/>
    <property type="evidence" value="ECO:0007669"/>
    <property type="project" value="UniProtKB-KW"/>
</dbReference>
<proteinExistence type="predicted"/>
<keyword evidence="1" id="KW-0547">Nucleotide-binding</keyword>
<dbReference type="InterPro" id="IPR000330">
    <property type="entry name" value="SNF2_N"/>
</dbReference>
<dbReference type="Pfam" id="PF00271">
    <property type="entry name" value="Helicase_C"/>
    <property type="match status" value="1"/>
</dbReference>
<dbReference type="CDD" id="cd18793">
    <property type="entry name" value="SF2_C_SNF"/>
    <property type="match status" value="1"/>
</dbReference>
<reference evidence="7" key="1">
    <citation type="submission" date="2017-02" db="UniProtKB">
        <authorList>
            <consortium name="WormBaseParasite"/>
        </authorList>
    </citation>
    <scope>IDENTIFICATION</scope>
</reference>
<evidence type="ECO:0000313" key="6">
    <source>
        <dbReference type="Proteomes" id="UP000038045"/>
    </source>
</evidence>
<dbReference type="Proteomes" id="UP000038045">
    <property type="component" value="Unplaced"/>
</dbReference>
<evidence type="ECO:0000256" key="2">
    <source>
        <dbReference type="ARBA" id="ARBA00022801"/>
    </source>
</evidence>
<accession>A0A0N4ZMK8</accession>
<dbReference type="STRING" id="131310.A0A0N4ZMK8"/>
<dbReference type="GO" id="GO:0005634">
    <property type="term" value="C:nucleus"/>
    <property type="evidence" value="ECO:0007669"/>
    <property type="project" value="TreeGrafter"/>
</dbReference>
<dbReference type="Gene3D" id="3.40.50.10810">
    <property type="entry name" value="Tandem AAA-ATPase domain"/>
    <property type="match status" value="1"/>
</dbReference>
<protein>
    <submittedName>
        <fullName evidence="7">DNA repair and recombination protein RAD5B</fullName>
    </submittedName>
</protein>
<keyword evidence="2" id="KW-0378">Hydrolase</keyword>
<evidence type="ECO:0000313" key="7">
    <source>
        <dbReference type="WBParaSite" id="PTRK_0000977700.1"/>
    </source>
</evidence>
<feature type="domain" description="Helicase C-terminal" evidence="5">
    <location>
        <begin position="720"/>
        <end position="879"/>
    </location>
</feature>
<dbReference type="Pfam" id="PF00176">
    <property type="entry name" value="SNF2-rel_dom"/>
    <property type="match status" value="1"/>
</dbReference>
<evidence type="ECO:0000256" key="3">
    <source>
        <dbReference type="ARBA" id="ARBA00022840"/>
    </source>
</evidence>
<name>A0A0N4ZMK8_PARTI</name>
<dbReference type="CDD" id="cd18008">
    <property type="entry name" value="DEXDc_SHPRH-like"/>
    <property type="match status" value="1"/>
</dbReference>
<sequence>MGPNNLPFNTSDNSQNSNSSFYVRIIGSPKVSSRSNDVYDSFTSNKTLENIKSKTFDTNVEIDCLFYGNEENYPLVEKDLSPATPFKSFINVNSQRHDRLIGKEESHQIIEDNDIDKNKENEGNIKNIYSTYGTLKNTKRKSPLYLFGDLLTESNKKFKVTDKKNKILGPILCSPQPMNVKKSVQKSDPFPDLSSPFLQHNLPSKYIKTEKEFESEVISNGESITLDNSSIDTLLTIDKTKRLLGGLMDEDRHNNINKKLLDFFKTLVLHNNSFDARKKIETPKNFGKELNPYQKEGLNFLVTRENSYPCGGILADDMGLGKTAQMIALIVYQKENTALNQTIETIRYRKAKENCLIPIKSTLVVAPLGLINQWESEIKKFTRNYISVYQYHGPKRISDPFLLGHYDIIISSYQTVASELSHIFDNDNEKENDGTKRVRNLSNKKFTRNINKISVLEKLNFRRIILDEAHNIKNRKSKASKACYLLSALSRWCVTGTPIHNEMMDAFSLYRFLRTYPIDQEDMWKKYMNTGTVDGPLRLKTLVKATLLRRTKDQTSEETGEPLVKLTKKHMEKIELEMSTDERFVYDQMFAAAQQFVQSFLNESSVGKNLKLTMNVKSTKNLFLNAHTEDANDNFKKMACILVFLMRLRQACNHLFLTKNGLDLDCFDVGDIKDVDMMRENLSMSQNFDGYFMDNFRENSHLQVFEETYQSSKIKVLFDRLDEILKKSNDKIIIISQWTSMLKLLHPHLKDRGVGYVQITGEVDQKIRHGAQNDINNMLGSKRVMLLSLKAGGVGLNLVGANHIFMLDLHWNPFMEDQACDRIYRIGQTKDVYIHKFVCKNTIENRVLDLQEKKRELSNQFLGENKAKNGNHLNNEDLAFLFGCK</sequence>
<dbReference type="InterPro" id="IPR014001">
    <property type="entry name" value="Helicase_ATP-bd"/>
</dbReference>
<feature type="domain" description="Helicase ATP-binding" evidence="4">
    <location>
        <begin position="303"/>
        <end position="516"/>
    </location>
</feature>
<dbReference type="GO" id="GO:0008094">
    <property type="term" value="F:ATP-dependent activity, acting on DNA"/>
    <property type="evidence" value="ECO:0007669"/>
    <property type="project" value="TreeGrafter"/>
</dbReference>
<keyword evidence="6" id="KW-1185">Reference proteome</keyword>
<evidence type="ECO:0000259" key="5">
    <source>
        <dbReference type="PROSITE" id="PS51194"/>
    </source>
</evidence>